<name>A0A966HMT4_9PROT</name>
<dbReference type="EMBL" id="RGMI01000003">
    <property type="protein sequence ID" value="NCU50204.1"/>
    <property type="molecule type" value="Genomic_DNA"/>
</dbReference>
<organism evidence="1 2">
    <name type="scientific">Candidatus Fonsibacter lacus</name>
    <dbReference type="NCBI Taxonomy" id="2576439"/>
    <lineage>
        <taxon>Bacteria</taxon>
        <taxon>Pseudomonadati</taxon>
        <taxon>Pseudomonadota</taxon>
        <taxon>Alphaproteobacteria</taxon>
        <taxon>Candidatus Pelagibacterales</taxon>
        <taxon>Candidatus Pelagibacterales incertae sedis</taxon>
        <taxon>Candidatus Fonsibacter</taxon>
    </lineage>
</organism>
<dbReference type="InterPro" id="IPR009367">
    <property type="entry name" value="Elm1-like"/>
</dbReference>
<dbReference type="Proteomes" id="UP000699985">
    <property type="component" value="Unassembled WGS sequence"/>
</dbReference>
<protein>
    <recommendedName>
        <fullName evidence="3">2OG-Fe(II) oxygenase</fullName>
    </recommendedName>
</protein>
<reference evidence="1" key="1">
    <citation type="submission" date="2018-10" db="EMBL/GenBank/DDBJ databases">
        <title>Iterative Subtractive Binning of Freshwater Chronoseries Metagenomes Recovers Nearly Complete Genomes from over Four Hundred Novel Species.</title>
        <authorList>
            <person name="Rodriguez-R L.M."/>
            <person name="Tsementzi D."/>
            <person name="Luo C."/>
            <person name="Konstantinidis K.T."/>
        </authorList>
    </citation>
    <scope>NUCLEOTIDE SEQUENCE</scope>
    <source>
        <strain evidence="1">WB8_1A_003</strain>
    </source>
</reference>
<accession>A0A966HMT4</accession>
<evidence type="ECO:0008006" key="3">
    <source>
        <dbReference type="Google" id="ProtNLM"/>
    </source>
</evidence>
<gene>
    <name evidence="1" type="ORF">EBX29_00250</name>
</gene>
<proteinExistence type="predicted"/>
<comment type="caution">
    <text evidence="1">The sequence shown here is derived from an EMBL/GenBank/DDBJ whole genome shotgun (WGS) entry which is preliminary data.</text>
</comment>
<dbReference type="Gene3D" id="2.60.120.620">
    <property type="entry name" value="q2cbj1_9rhob like domain"/>
    <property type="match status" value="1"/>
</dbReference>
<sequence>MKGSNVLSTFGALHYITKEEIDNSGNFFSKYNLSEKDKIVSLILGGPNRYYDFNEIDLGNIFFSIKDNFLDKGFKLIIVRSRRTPDNIIDFAKKFFLNSAVIIDFVSKEFYLSALKLSKIIIVWELTEPLTNQQIKEICEAKVPEVKIDFDGTRAVDGGAGAYRAGDPTGGKAGKIREFVTKDNYKDYPHLKKFIDELCKLETAKYIGSKIKKDLSKAYVRVEIIADRVGFWLKPHCDIKEKLMSCLLFANPDNYESEELGTDFYDKNLKLVKTVPYKNNYGYVFTSGPDTWHGLEKKEIKRDRRCLQVNYVTFETDWKVN</sequence>
<dbReference type="AlphaFoldDB" id="A0A966HMT4"/>
<dbReference type="Pfam" id="PF06258">
    <property type="entry name" value="Mito_fiss_Elm1"/>
    <property type="match status" value="1"/>
</dbReference>
<evidence type="ECO:0000313" key="2">
    <source>
        <dbReference type="Proteomes" id="UP000699985"/>
    </source>
</evidence>
<evidence type="ECO:0000313" key="1">
    <source>
        <dbReference type="EMBL" id="NCU50204.1"/>
    </source>
</evidence>